<accession>A0AC34G3F6</accession>
<evidence type="ECO:0000313" key="1">
    <source>
        <dbReference type="Proteomes" id="UP000887579"/>
    </source>
</evidence>
<organism evidence="1 2">
    <name type="scientific">Panagrolaimus sp. ES5</name>
    <dbReference type="NCBI Taxonomy" id="591445"/>
    <lineage>
        <taxon>Eukaryota</taxon>
        <taxon>Metazoa</taxon>
        <taxon>Ecdysozoa</taxon>
        <taxon>Nematoda</taxon>
        <taxon>Chromadorea</taxon>
        <taxon>Rhabditida</taxon>
        <taxon>Tylenchina</taxon>
        <taxon>Panagrolaimomorpha</taxon>
        <taxon>Panagrolaimoidea</taxon>
        <taxon>Panagrolaimidae</taxon>
        <taxon>Panagrolaimus</taxon>
    </lineage>
</organism>
<protein>
    <submittedName>
        <fullName evidence="2">Protein kinase domain-containing protein</fullName>
    </submittedName>
</protein>
<dbReference type="Proteomes" id="UP000887579">
    <property type="component" value="Unplaced"/>
</dbReference>
<proteinExistence type="predicted"/>
<evidence type="ECO:0000313" key="2">
    <source>
        <dbReference type="WBParaSite" id="ES5_v2.g24085.t1"/>
    </source>
</evidence>
<name>A0AC34G3F6_9BILA</name>
<dbReference type="WBParaSite" id="ES5_v2.g24085.t1">
    <property type="protein sequence ID" value="ES5_v2.g24085.t1"/>
    <property type="gene ID" value="ES5_v2.g24085"/>
</dbReference>
<sequence length="135" mass="15388">MPIDMWSLGCILVEMHTGEPLFPGNSEFDQMIKIVEVLGMPPRYILDQAPKTKKFFERDDKGEYHCRRHRDMKMYKNPGSRSINDIIGVNTGGPQGRRIGESGHGADDYSVFVDLIVKMLNYDPNTRISPLNACR</sequence>
<reference evidence="2" key="1">
    <citation type="submission" date="2022-11" db="UniProtKB">
        <authorList>
            <consortium name="WormBaseParasite"/>
        </authorList>
    </citation>
    <scope>IDENTIFICATION</scope>
</reference>